<dbReference type="InterPro" id="IPR036390">
    <property type="entry name" value="WH_DNA-bd_sf"/>
</dbReference>
<keyword evidence="2" id="KW-0677">Repeat</keyword>
<evidence type="ECO:0000313" key="9">
    <source>
        <dbReference type="EMBL" id="GIO35660.1"/>
    </source>
</evidence>
<dbReference type="InterPro" id="IPR013196">
    <property type="entry name" value="HTH_11"/>
</dbReference>
<dbReference type="Proteomes" id="UP000681162">
    <property type="component" value="Unassembled WGS sequence"/>
</dbReference>
<dbReference type="Pfam" id="PF05043">
    <property type="entry name" value="Mga"/>
    <property type="match status" value="1"/>
</dbReference>
<dbReference type="CDD" id="cd05568">
    <property type="entry name" value="PTS_IIB_bgl_like"/>
    <property type="match status" value="1"/>
</dbReference>
<evidence type="ECO:0000256" key="3">
    <source>
        <dbReference type="ARBA" id="ARBA00023015"/>
    </source>
</evidence>
<evidence type="ECO:0000256" key="1">
    <source>
        <dbReference type="ARBA" id="ARBA00022679"/>
    </source>
</evidence>
<dbReference type="GO" id="GO:0009401">
    <property type="term" value="P:phosphoenolpyruvate-dependent sugar phosphotransferase system"/>
    <property type="evidence" value="ECO:0007669"/>
    <property type="project" value="InterPro"/>
</dbReference>
<dbReference type="SUPFAM" id="SSF52794">
    <property type="entry name" value="PTS system IIB component-like"/>
    <property type="match status" value="1"/>
</dbReference>
<feature type="domain" description="PRD" evidence="8">
    <location>
        <begin position="308"/>
        <end position="413"/>
    </location>
</feature>
<gene>
    <name evidence="9" type="primary">mtlR_1</name>
    <name evidence="9" type="ORF">J41TS12_05210</name>
</gene>
<reference evidence="9 10" key="1">
    <citation type="submission" date="2021-03" db="EMBL/GenBank/DDBJ databases">
        <title>Antimicrobial resistance genes in bacteria isolated from Japanese honey, and their potential for conferring macrolide and lincosamide resistance in the American foulbrood pathogen Paenibacillus larvae.</title>
        <authorList>
            <person name="Okamoto M."/>
            <person name="Kumagai M."/>
            <person name="Kanamori H."/>
            <person name="Takamatsu D."/>
        </authorList>
    </citation>
    <scope>NUCLEOTIDE SEQUENCE [LARGE SCALE GENOMIC DNA]</scope>
    <source>
        <strain evidence="9 10">J41TS12</strain>
    </source>
</reference>
<dbReference type="PROSITE" id="PS51372">
    <property type="entry name" value="PRD_2"/>
    <property type="match status" value="2"/>
</dbReference>
<dbReference type="SUPFAM" id="SSF63520">
    <property type="entry name" value="PTS-regulatory domain, PRD"/>
    <property type="match status" value="1"/>
</dbReference>
<dbReference type="InterPro" id="IPR036388">
    <property type="entry name" value="WH-like_DNA-bd_sf"/>
</dbReference>
<dbReference type="Gene3D" id="1.10.10.10">
    <property type="entry name" value="Winged helix-like DNA-binding domain superfamily/Winged helix DNA-binding domain"/>
    <property type="match status" value="2"/>
</dbReference>
<sequence>MRRFSARQRQILMFLLNRKNGVTAAEIAETISVSVRTVHREMDDLALRLSPYGLELYRKSGTGVSIRLLGGEVPGEETLKAFRETVLSVKPTDFSGEERLILLMCELLEAVEPVKMFALAHTLNVTSATISNDLDVLESELSKLKLNLIRRRGYGVEVEGEEEDIRAAIAQMASDELEYSDLIGISPSKEALVTRRLLQLAGKANLLQLENSLWDMNWDWTEKLSEQHYTSLLIALSVMLTRVASGRIIEIQEADPPAEGGEHQVIDQARQLAGALEREFGIQLPPGEIQHIARLFLAAREDSPELARVDLEIMDIVERLIEEVVKRTGLPFHEDRSLRVGLQEHLNPALKRIKEGARIRNPLLSAIRKDYEELFKVMRSSVNEIKGSFEVPDEEIGFLVMHFGASAERLSQLGRNVKAILVCSSGLSSSKLLATRLAKEMPQIEVLRNASWYEAARLPEEDYDLIISTINLPIPEDRYIRLSPLLSQEDVERLLNHIQSITLRERSAPKQADFQEERAIHRLVKLGNMLHEIVSLLKGFRLYELDNTDWSLEGILGEALELMNASGAGSEAGIIADVPAVVQRLTDRERMATQIIPGTSLALFHTRSRFIHNRAVSLFRLTQPMLLGQGEPVQVILLMLANRELSRESLEVLSEISSLLLKAEVVQLLEVGSEDQIRNELAEELLSFFENN</sequence>
<evidence type="ECO:0000259" key="8">
    <source>
        <dbReference type="PROSITE" id="PS51372"/>
    </source>
</evidence>
<dbReference type="InterPro" id="IPR050661">
    <property type="entry name" value="BglG_antiterminators"/>
</dbReference>
<keyword evidence="10" id="KW-1185">Reference proteome</keyword>
<evidence type="ECO:0000259" key="6">
    <source>
        <dbReference type="PROSITE" id="PS51094"/>
    </source>
</evidence>
<evidence type="ECO:0000256" key="5">
    <source>
        <dbReference type="ARBA" id="ARBA00023163"/>
    </source>
</evidence>
<dbReference type="Pfam" id="PF00359">
    <property type="entry name" value="PTS_EIIA_2"/>
    <property type="match status" value="1"/>
</dbReference>
<dbReference type="InterPro" id="IPR013011">
    <property type="entry name" value="PTS_EIIB_2"/>
</dbReference>
<dbReference type="RefSeq" id="WP_212938084.1">
    <property type="nucleotide sequence ID" value="NZ_BORR01000002.1"/>
</dbReference>
<name>A0A919XSJ2_9BACL</name>
<dbReference type="PROSITE" id="PS51094">
    <property type="entry name" value="PTS_EIIA_TYPE_2"/>
    <property type="match status" value="1"/>
</dbReference>
<dbReference type="Gene3D" id="3.40.50.2300">
    <property type="match status" value="1"/>
</dbReference>
<dbReference type="InterPro" id="IPR036095">
    <property type="entry name" value="PTS_EIIB-like_sf"/>
</dbReference>
<keyword evidence="5" id="KW-0804">Transcription</keyword>
<feature type="domain" description="PRD" evidence="8">
    <location>
        <begin position="185"/>
        <end position="306"/>
    </location>
</feature>
<dbReference type="InterPro" id="IPR011608">
    <property type="entry name" value="PRD"/>
</dbReference>
<dbReference type="GO" id="GO:0008982">
    <property type="term" value="F:protein-N(PI)-phosphohistidine-sugar phosphotransferase activity"/>
    <property type="evidence" value="ECO:0007669"/>
    <property type="project" value="InterPro"/>
</dbReference>
<dbReference type="PANTHER" id="PTHR30185">
    <property type="entry name" value="CRYPTIC BETA-GLUCOSIDE BGL OPERON ANTITERMINATOR"/>
    <property type="match status" value="1"/>
</dbReference>
<organism evidence="9 10">
    <name type="scientific">Paenibacillus antibioticophila</name>
    <dbReference type="NCBI Taxonomy" id="1274374"/>
    <lineage>
        <taxon>Bacteria</taxon>
        <taxon>Bacillati</taxon>
        <taxon>Bacillota</taxon>
        <taxon>Bacilli</taxon>
        <taxon>Bacillales</taxon>
        <taxon>Paenibacillaceae</taxon>
        <taxon>Paenibacillus</taxon>
    </lineage>
</organism>
<dbReference type="Gene3D" id="1.10.1790.10">
    <property type="entry name" value="PRD domain"/>
    <property type="match status" value="1"/>
</dbReference>
<evidence type="ECO:0000259" key="7">
    <source>
        <dbReference type="PROSITE" id="PS51099"/>
    </source>
</evidence>
<proteinExistence type="predicted"/>
<dbReference type="PANTHER" id="PTHR30185:SF18">
    <property type="entry name" value="TRANSCRIPTIONAL REGULATOR MTLR"/>
    <property type="match status" value="1"/>
</dbReference>
<dbReference type="Pfam" id="PF08279">
    <property type="entry name" value="HTH_11"/>
    <property type="match status" value="1"/>
</dbReference>
<dbReference type="InterPro" id="IPR007737">
    <property type="entry name" value="Mga_HTH"/>
</dbReference>
<keyword evidence="4" id="KW-0010">Activator</keyword>
<feature type="domain" description="PTS EIIB type-2" evidence="7">
    <location>
        <begin position="417"/>
        <end position="506"/>
    </location>
</feature>
<dbReference type="PROSITE" id="PS51099">
    <property type="entry name" value="PTS_EIIB_TYPE_2"/>
    <property type="match status" value="1"/>
</dbReference>
<dbReference type="Gene3D" id="3.40.930.10">
    <property type="entry name" value="Mannitol-specific EII, Chain A"/>
    <property type="match status" value="1"/>
</dbReference>
<keyword evidence="3" id="KW-0805">Transcription regulation</keyword>
<dbReference type="GO" id="GO:0006355">
    <property type="term" value="P:regulation of DNA-templated transcription"/>
    <property type="evidence" value="ECO:0007669"/>
    <property type="project" value="InterPro"/>
</dbReference>
<dbReference type="InterPro" id="IPR002178">
    <property type="entry name" value="PTS_EIIA_type-2_dom"/>
</dbReference>
<dbReference type="AlphaFoldDB" id="A0A919XSJ2"/>
<dbReference type="InterPro" id="IPR036634">
    <property type="entry name" value="PRD_sf"/>
</dbReference>
<evidence type="ECO:0000256" key="4">
    <source>
        <dbReference type="ARBA" id="ARBA00023159"/>
    </source>
</evidence>
<keyword evidence="1" id="KW-0808">Transferase</keyword>
<accession>A0A919XSJ2</accession>
<comment type="caution">
    <text evidence="9">The sequence shown here is derived from an EMBL/GenBank/DDBJ whole genome shotgun (WGS) entry which is preliminary data.</text>
</comment>
<evidence type="ECO:0000313" key="10">
    <source>
        <dbReference type="Proteomes" id="UP000681162"/>
    </source>
</evidence>
<protein>
    <submittedName>
        <fullName evidence="9">Transcriptional regulator MtlR</fullName>
    </submittedName>
</protein>
<feature type="domain" description="PTS EIIA type-2" evidence="6">
    <location>
        <begin position="541"/>
        <end position="684"/>
    </location>
</feature>
<dbReference type="EMBL" id="BORR01000002">
    <property type="protein sequence ID" value="GIO35660.1"/>
    <property type="molecule type" value="Genomic_DNA"/>
</dbReference>
<dbReference type="SUPFAM" id="SSF46785">
    <property type="entry name" value="Winged helix' DNA-binding domain"/>
    <property type="match status" value="1"/>
</dbReference>
<dbReference type="InterPro" id="IPR016152">
    <property type="entry name" value="PTrfase/Anion_transptr"/>
</dbReference>
<evidence type="ECO:0000256" key="2">
    <source>
        <dbReference type="ARBA" id="ARBA00022737"/>
    </source>
</evidence>
<dbReference type="SUPFAM" id="SSF55804">
    <property type="entry name" value="Phoshotransferase/anion transport protein"/>
    <property type="match status" value="1"/>
</dbReference>
<dbReference type="Pfam" id="PF00874">
    <property type="entry name" value="PRD"/>
    <property type="match status" value="1"/>
</dbReference>